<evidence type="ECO:0000313" key="2">
    <source>
        <dbReference type="Proteomes" id="UP001174909"/>
    </source>
</evidence>
<keyword evidence="2" id="KW-1185">Reference proteome</keyword>
<organism evidence="1 2">
    <name type="scientific">Geodia barretti</name>
    <name type="common">Barrett's horny sponge</name>
    <dbReference type="NCBI Taxonomy" id="519541"/>
    <lineage>
        <taxon>Eukaryota</taxon>
        <taxon>Metazoa</taxon>
        <taxon>Porifera</taxon>
        <taxon>Demospongiae</taxon>
        <taxon>Heteroscleromorpha</taxon>
        <taxon>Tetractinellida</taxon>
        <taxon>Astrophorina</taxon>
        <taxon>Geodiidae</taxon>
        <taxon>Geodia</taxon>
    </lineage>
</organism>
<gene>
    <name evidence="1" type="ORF">GBAR_LOCUS16444</name>
</gene>
<dbReference type="AlphaFoldDB" id="A0AA35SFA0"/>
<protein>
    <submittedName>
        <fullName evidence="1">Uncharacterized protein</fullName>
    </submittedName>
</protein>
<accession>A0AA35SFA0</accession>
<dbReference type="EMBL" id="CASHTH010002369">
    <property type="protein sequence ID" value="CAI8028918.1"/>
    <property type="molecule type" value="Genomic_DNA"/>
</dbReference>
<proteinExistence type="predicted"/>
<name>A0AA35SFA0_GEOBA</name>
<sequence>MAWATTRRSASSQSRPQSWQTPCRDMLMITAPTRWACCTSGSARCFCSCRPHQTTRCSAT</sequence>
<dbReference type="Proteomes" id="UP001174909">
    <property type="component" value="Unassembled WGS sequence"/>
</dbReference>
<reference evidence="1" key="1">
    <citation type="submission" date="2023-03" db="EMBL/GenBank/DDBJ databases">
        <authorList>
            <person name="Steffen K."/>
            <person name="Cardenas P."/>
        </authorList>
    </citation>
    <scope>NUCLEOTIDE SEQUENCE</scope>
</reference>
<comment type="caution">
    <text evidence="1">The sequence shown here is derived from an EMBL/GenBank/DDBJ whole genome shotgun (WGS) entry which is preliminary data.</text>
</comment>
<evidence type="ECO:0000313" key="1">
    <source>
        <dbReference type="EMBL" id="CAI8028918.1"/>
    </source>
</evidence>